<keyword evidence="3 5" id="KW-1133">Transmembrane helix</keyword>
<comment type="similarity">
    <text evidence="5">Belongs to the 4-toluene sulfonate uptake permease (TSUP) (TC 2.A.102) family.</text>
</comment>
<feature type="transmembrane region" description="Helical" evidence="5">
    <location>
        <begin position="177"/>
        <end position="198"/>
    </location>
</feature>
<dbReference type="InterPro" id="IPR002781">
    <property type="entry name" value="TM_pro_TauE-like"/>
</dbReference>
<organism evidence="6 7">
    <name type="scientific">Acidiplasma aeolicum</name>
    <dbReference type="NCBI Taxonomy" id="507754"/>
    <lineage>
        <taxon>Archaea</taxon>
        <taxon>Methanobacteriati</taxon>
        <taxon>Thermoplasmatota</taxon>
        <taxon>Thermoplasmata</taxon>
        <taxon>Thermoplasmatales</taxon>
        <taxon>Ferroplasmaceae</taxon>
        <taxon>Acidiplasma</taxon>
    </lineage>
</organism>
<dbReference type="Proteomes" id="UP000050515">
    <property type="component" value="Unassembled WGS sequence"/>
</dbReference>
<dbReference type="InterPro" id="IPR051598">
    <property type="entry name" value="TSUP/Inactive_protease-like"/>
</dbReference>
<dbReference type="PANTHER" id="PTHR43701">
    <property type="entry name" value="MEMBRANE TRANSPORTER PROTEIN MJ0441-RELATED"/>
    <property type="match status" value="1"/>
</dbReference>
<dbReference type="EMBL" id="LJCQ01000265">
    <property type="protein sequence ID" value="KPV46322.1"/>
    <property type="molecule type" value="Genomic_DNA"/>
</dbReference>
<feature type="transmembrane region" description="Helical" evidence="5">
    <location>
        <begin position="203"/>
        <end position="222"/>
    </location>
</feature>
<evidence type="ECO:0000313" key="7">
    <source>
        <dbReference type="Proteomes" id="UP000050515"/>
    </source>
</evidence>
<comment type="subcellular location">
    <subcellularLocation>
        <location evidence="5">Cell membrane</location>
        <topology evidence="5">Multi-pass membrane protein</topology>
    </subcellularLocation>
    <subcellularLocation>
        <location evidence="1">Membrane</location>
        <topology evidence="1">Multi-pass membrane protein</topology>
    </subcellularLocation>
</comment>
<evidence type="ECO:0000313" key="6">
    <source>
        <dbReference type="EMBL" id="KPV46322.1"/>
    </source>
</evidence>
<dbReference type="PANTHER" id="PTHR43701:SF5">
    <property type="entry name" value="MEMBRANE TRANSPORTER PROTEIN-RELATED"/>
    <property type="match status" value="1"/>
</dbReference>
<dbReference type="PATRIC" id="fig|507754.4.peg.729"/>
<evidence type="ECO:0000256" key="2">
    <source>
        <dbReference type="ARBA" id="ARBA00022692"/>
    </source>
</evidence>
<feature type="transmembrane region" description="Helical" evidence="5">
    <location>
        <begin position="100"/>
        <end position="118"/>
    </location>
</feature>
<dbReference type="RefSeq" id="WP_048100805.1">
    <property type="nucleotide sequence ID" value="NZ_JBBYJF010000015.1"/>
</dbReference>
<dbReference type="AlphaFoldDB" id="A0A0P9ERG1"/>
<comment type="caution">
    <text evidence="6">The sequence shown here is derived from an EMBL/GenBank/DDBJ whole genome shotgun (WGS) entry which is preliminary data.</text>
</comment>
<reference evidence="6 7" key="1">
    <citation type="submission" date="2015-09" db="EMBL/GenBank/DDBJ databases">
        <title>Draft genome sequence of Acidiplasma aeolicum DSM 18409.</title>
        <authorList>
            <person name="Hemp J."/>
        </authorList>
    </citation>
    <scope>NUCLEOTIDE SEQUENCE [LARGE SCALE GENOMIC DNA]</scope>
    <source>
        <strain evidence="6 7">V</strain>
    </source>
</reference>
<proteinExistence type="inferred from homology"/>
<dbReference type="GO" id="GO:0005886">
    <property type="term" value="C:plasma membrane"/>
    <property type="evidence" value="ECO:0007669"/>
    <property type="project" value="UniProtKB-SubCell"/>
</dbReference>
<feature type="transmembrane region" description="Helical" evidence="5">
    <location>
        <begin position="139"/>
        <end position="171"/>
    </location>
</feature>
<name>A0A0P9ERG1_9ARCH</name>
<evidence type="ECO:0000256" key="4">
    <source>
        <dbReference type="ARBA" id="ARBA00023136"/>
    </source>
</evidence>
<evidence type="ECO:0000256" key="3">
    <source>
        <dbReference type="ARBA" id="ARBA00022989"/>
    </source>
</evidence>
<protein>
    <recommendedName>
        <fullName evidence="5">Probable membrane transporter protein</fullName>
    </recommendedName>
</protein>
<gene>
    <name evidence="6" type="ORF">SE19_06025</name>
</gene>
<sequence length="252" mass="26745">MFAFYVEFILLGITVGALTGILGSSGVVAVVPALIIINSELPQDAIGTSLLIDVITSIMVAYVYFRRGRVNVKKGLPMIIGAIIGSQLGVRLAFLIPPLAIKIAFALFIIAMGIYSLIRKKNLPEKEKQEKRNLNINGYEIVLITIPVGLATGILGASGGIMFLVISILILKLDIKTAVGTATFAMIISALSGTVGYLIVGHIIILAAIIIGIVSIISGFVFSRIGNDLNPLTTYKILGVVFIIIGIVQIIL</sequence>
<feature type="transmembrane region" description="Helical" evidence="5">
    <location>
        <begin position="234"/>
        <end position="251"/>
    </location>
</feature>
<keyword evidence="4 5" id="KW-0472">Membrane</keyword>
<keyword evidence="5" id="KW-1003">Cell membrane</keyword>
<dbReference type="GeneID" id="84221773"/>
<feature type="transmembrane region" description="Helical" evidence="5">
    <location>
        <begin position="45"/>
        <end position="64"/>
    </location>
</feature>
<dbReference type="Pfam" id="PF01925">
    <property type="entry name" value="TauE"/>
    <property type="match status" value="1"/>
</dbReference>
<evidence type="ECO:0000256" key="1">
    <source>
        <dbReference type="ARBA" id="ARBA00004141"/>
    </source>
</evidence>
<evidence type="ECO:0000256" key="5">
    <source>
        <dbReference type="RuleBase" id="RU363041"/>
    </source>
</evidence>
<keyword evidence="2 5" id="KW-0812">Transmembrane</keyword>
<accession>A0A0P9ERG1</accession>